<dbReference type="AlphaFoldDB" id="A0AAD9Z5N2"/>
<protein>
    <recommendedName>
        <fullName evidence="1">non-specific serine/threonine protein kinase</fullName>
        <ecNumber evidence="1">2.7.11.1</ecNumber>
    </recommendedName>
</protein>
<dbReference type="Pfam" id="PF00069">
    <property type="entry name" value="Pkinase"/>
    <property type="match status" value="1"/>
</dbReference>
<dbReference type="PROSITE" id="PS50011">
    <property type="entry name" value="PROTEIN_KINASE_DOM"/>
    <property type="match status" value="1"/>
</dbReference>
<proteinExistence type="predicted"/>
<dbReference type="GO" id="GO:0005524">
    <property type="term" value="F:ATP binding"/>
    <property type="evidence" value="ECO:0007669"/>
    <property type="project" value="InterPro"/>
</dbReference>
<dbReference type="EMBL" id="JASNWA010000009">
    <property type="protein sequence ID" value="KAK3169943.1"/>
    <property type="molecule type" value="Genomic_DNA"/>
</dbReference>
<evidence type="ECO:0000313" key="4">
    <source>
        <dbReference type="Proteomes" id="UP001276659"/>
    </source>
</evidence>
<evidence type="ECO:0000259" key="2">
    <source>
        <dbReference type="PROSITE" id="PS50011"/>
    </source>
</evidence>
<name>A0AAD9Z5N2_9LECA</name>
<organism evidence="3 4">
    <name type="scientific">Lepraria neglecta</name>
    <dbReference type="NCBI Taxonomy" id="209136"/>
    <lineage>
        <taxon>Eukaryota</taxon>
        <taxon>Fungi</taxon>
        <taxon>Dikarya</taxon>
        <taxon>Ascomycota</taxon>
        <taxon>Pezizomycotina</taxon>
        <taxon>Lecanoromycetes</taxon>
        <taxon>OSLEUM clade</taxon>
        <taxon>Lecanoromycetidae</taxon>
        <taxon>Lecanorales</taxon>
        <taxon>Lecanorineae</taxon>
        <taxon>Stereocaulaceae</taxon>
        <taxon>Lepraria</taxon>
    </lineage>
</organism>
<comment type="caution">
    <text evidence="3">The sequence shown here is derived from an EMBL/GenBank/DDBJ whole genome shotgun (WGS) entry which is preliminary data.</text>
</comment>
<reference evidence="3" key="1">
    <citation type="submission" date="2022-11" db="EMBL/GenBank/DDBJ databases">
        <title>Chromosomal genome sequence assembly and mating type (MAT) locus characterization of the leprose asexual lichenized fungus Lepraria neglecta (Nyl.) Erichsen.</title>
        <authorList>
            <person name="Allen J.L."/>
            <person name="Pfeffer B."/>
        </authorList>
    </citation>
    <scope>NUCLEOTIDE SEQUENCE</scope>
    <source>
        <strain evidence="3">Allen 5258</strain>
    </source>
</reference>
<dbReference type="Gene3D" id="1.10.510.10">
    <property type="entry name" value="Transferase(Phosphotransferase) domain 1"/>
    <property type="match status" value="1"/>
</dbReference>
<dbReference type="Proteomes" id="UP001276659">
    <property type="component" value="Unassembled WGS sequence"/>
</dbReference>
<dbReference type="InterPro" id="IPR000719">
    <property type="entry name" value="Prot_kinase_dom"/>
</dbReference>
<keyword evidence="3" id="KW-0418">Kinase</keyword>
<gene>
    <name evidence="3" type="primary">HHP1_2</name>
    <name evidence="3" type="ORF">OEA41_009327</name>
</gene>
<dbReference type="SMART" id="SM00220">
    <property type="entry name" value="S_TKc"/>
    <property type="match status" value="1"/>
</dbReference>
<keyword evidence="3" id="KW-0808">Transferase</keyword>
<sequence length="197" mass="21961">MENLLLHETHDAPATNIETDEDVAIKLERVQIDPSLLEREADVYRSLSGGAGIPRVRLYETESEYNVMVFDLLGPSLEDLFNFCGRKFSLKTVLMLADQLIRRLEYIHSKRVIHRDIKPENFLMGEGKHGNQVYVTDLGLATERRAAQVNTGRARIPHLIGTARFASINGHLGVGKCNILGSCCAKTNAWSSAASLR</sequence>
<dbReference type="InterPro" id="IPR011009">
    <property type="entry name" value="Kinase-like_dom_sf"/>
</dbReference>
<evidence type="ECO:0000256" key="1">
    <source>
        <dbReference type="ARBA" id="ARBA00012513"/>
    </source>
</evidence>
<dbReference type="PROSITE" id="PS00108">
    <property type="entry name" value="PROTEIN_KINASE_ST"/>
    <property type="match status" value="1"/>
</dbReference>
<dbReference type="GO" id="GO:0004674">
    <property type="term" value="F:protein serine/threonine kinase activity"/>
    <property type="evidence" value="ECO:0007669"/>
    <property type="project" value="UniProtKB-EC"/>
</dbReference>
<dbReference type="EC" id="2.7.11.1" evidence="1"/>
<dbReference type="InterPro" id="IPR050235">
    <property type="entry name" value="CK1_Ser-Thr_kinase"/>
</dbReference>
<dbReference type="InterPro" id="IPR008271">
    <property type="entry name" value="Ser/Thr_kinase_AS"/>
</dbReference>
<dbReference type="PANTHER" id="PTHR11909">
    <property type="entry name" value="CASEIN KINASE-RELATED"/>
    <property type="match status" value="1"/>
</dbReference>
<keyword evidence="4" id="KW-1185">Reference proteome</keyword>
<accession>A0AAD9Z5N2</accession>
<dbReference type="SUPFAM" id="SSF56112">
    <property type="entry name" value="Protein kinase-like (PK-like)"/>
    <property type="match status" value="1"/>
</dbReference>
<feature type="domain" description="Protein kinase" evidence="2">
    <location>
        <begin position="1"/>
        <end position="197"/>
    </location>
</feature>
<evidence type="ECO:0000313" key="3">
    <source>
        <dbReference type="EMBL" id="KAK3169943.1"/>
    </source>
</evidence>